<dbReference type="EMBL" id="AXCM01009509">
    <property type="status" value="NOT_ANNOTATED_CDS"/>
    <property type="molecule type" value="Genomic_DNA"/>
</dbReference>
<accession>A0A182MA24</accession>
<evidence type="ECO:0000313" key="2">
    <source>
        <dbReference type="Proteomes" id="UP000075883"/>
    </source>
</evidence>
<dbReference type="Proteomes" id="UP000075883">
    <property type="component" value="Unassembled WGS sequence"/>
</dbReference>
<dbReference type="VEuPathDB" id="VectorBase:ACUA013175"/>
<sequence>MAGIQDAVVADAFGKFSIISTYSTPYDLTTVTVPATGCGGGPKSSSKVAPSFAYGRRPSPSPVNLVQASAGGMAEVSSGLMVGSLHAVTTGADWIENIDPLFSNSASRAALRGARHRCSECPKSYEGIADR</sequence>
<proteinExistence type="predicted"/>
<reference evidence="1" key="2">
    <citation type="submission" date="2020-05" db="UniProtKB">
        <authorList>
            <consortium name="EnsemblMetazoa"/>
        </authorList>
    </citation>
    <scope>IDENTIFICATION</scope>
    <source>
        <strain evidence="1">A-37</strain>
    </source>
</reference>
<keyword evidence="2" id="KW-1185">Reference proteome</keyword>
<protein>
    <submittedName>
        <fullName evidence="1">Uncharacterized protein</fullName>
    </submittedName>
</protein>
<organism evidence="1 2">
    <name type="scientific">Anopheles culicifacies</name>
    <dbReference type="NCBI Taxonomy" id="139723"/>
    <lineage>
        <taxon>Eukaryota</taxon>
        <taxon>Metazoa</taxon>
        <taxon>Ecdysozoa</taxon>
        <taxon>Arthropoda</taxon>
        <taxon>Hexapoda</taxon>
        <taxon>Insecta</taxon>
        <taxon>Pterygota</taxon>
        <taxon>Neoptera</taxon>
        <taxon>Endopterygota</taxon>
        <taxon>Diptera</taxon>
        <taxon>Nematocera</taxon>
        <taxon>Culicoidea</taxon>
        <taxon>Culicidae</taxon>
        <taxon>Anophelinae</taxon>
        <taxon>Anopheles</taxon>
        <taxon>culicifacies species complex</taxon>
    </lineage>
</organism>
<name>A0A182MA24_9DIPT</name>
<reference evidence="2" key="1">
    <citation type="submission" date="2013-09" db="EMBL/GenBank/DDBJ databases">
        <title>The Genome Sequence of Anopheles culicifacies species A.</title>
        <authorList>
            <consortium name="The Broad Institute Genomics Platform"/>
            <person name="Neafsey D.E."/>
            <person name="Besansky N."/>
            <person name="Howell P."/>
            <person name="Walton C."/>
            <person name="Young S.K."/>
            <person name="Zeng Q."/>
            <person name="Gargeya S."/>
            <person name="Fitzgerald M."/>
            <person name="Haas B."/>
            <person name="Abouelleil A."/>
            <person name="Allen A.W."/>
            <person name="Alvarado L."/>
            <person name="Arachchi H.M."/>
            <person name="Berlin A.M."/>
            <person name="Chapman S.B."/>
            <person name="Gainer-Dewar J."/>
            <person name="Goldberg J."/>
            <person name="Griggs A."/>
            <person name="Gujja S."/>
            <person name="Hansen M."/>
            <person name="Howarth C."/>
            <person name="Imamovic A."/>
            <person name="Ireland A."/>
            <person name="Larimer J."/>
            <person name="McCowan C."/>
            <person name="Murphy C."/>
            <person name="Pearson M."/>
            <person name="Poon T.W."/>
            <person name="Priest M."/>
            <person name="Roberts A."/>
            <person name="Saif S."/>
            <person name="Shea T."/>
            <person name="Sisk P."/>
            <person name="Sykes S."/>
            <person name="Wortman J."/>
            <person name="Nusbaum C."/>
            <person name="Birren B."/>
        </authorList>
    </citation>
    <scope>NUCLEOTIDE SEQUENCE [LARGE SCALE GENOMIC DNA]</scope>
    <source>
        <strain evidence="2">A-37</strain>
    </source>
</reference>
<dbReference type="EMBL" id="AXCM01009510">
    <property type="status" value="NOT_ANNOTATED_CDS"/>
    <property type="molecule type" value="Genomic_DNA"/>
</dbReference>
<evidence type="ECO:0000313" key="1">
    <source>
        <dbReference type="EnsemblMetazoa" id="ACUA013175-PA"/>
    </source>
</evidence>
<dbReference type="AlphaFoldDB" id="A0A182MA24"/>
<dbReference type="EnsemblMetazoa" id="ACUA013175-RA">
    <property type="protein sequence ID" value="ACUA013175-PA"/>
    <property type="gene ID" value="ACUA013175"/>
</dbReference>